<comment type="caution">
    <text evidence="5">The sequence shown here is derived from an EMBL/GenBank/DDBJ whole genome shotgun (WGS) entry which is preliminary data.</text>
</comment>
<dbReference type="Pfam" id="PF00884">
    <property type="entry name" value="Sulfatase"/>
    <property type="match status" value="1"/>
</dbReference>
<name>A0A2R5GK16_9STRA</name>
<keyword evidence="2" id="KW-0378">Hydrolase</keyword>
<dbReference type="SUPFAM" id="SSF53649">
    <property type="entry name" value="Alkaline phosphatase-like"/>
    <property type="match status" value="1"/>
</dbReference>
<dbReference type="Gene3D" id="3.40.720.10">
    <property type="entry name" value="Alkaline Phosphatase, subunit A"/>
    <property type="match status" value="1"/>
</dbReference>
<sequence>MRTATRSVLALALALGVLSVGPRAAEGQHNVLLVIVDDLRPTLGAYDDEVAISPNFDAFFQQSVQFSNAHSSRAECAPSRASMLAGQRPDRTRVHNFRPVFRKYNKKLVTLPGHFRKAGYRVEGVGKLFDGRSFFSSSATIGANPFPDLCDDANTKKECSWDAGIRKQDFQLNTDDMCGNNGTEFFPGSGEDPLERHTFLSYSFPDELEAKDEDYCAITVAIRALQKLANADEPFFLAVGISKPHMPWVRPDSITAQYLDMPDSLFEPPSYDDEYWLDTHVRWSQAPSNELQSYLDYASVSGANRTRAYYGAVTFVDAQFGRLMTALDSMDVAANTHVVVWGDHGFHLGDRDLWGKKTVFDQATRVPLGVRPASTWLVDNQDVADAGIGAQVMSPVDSVDILPTLLDLCALELPKVTDRAGTSLVPLMRDPSSAVRAAAISQYDAYSTRNKMGYSIRSTNYRLVVYVPKRKVYSRKRNVLPYKKNAFVTSRLALYHYTSAGQIELVNHIDDPAHAHAKTALLQLFRDNVDRDWTNLLGEIPFDHPSR</sequence>
<dbReference type="GO" id="GO:0046872">
    <property type="term" value="F:metal ion binding"/>
    <property type="evidence" value="ECO:0007669"/>
    <property type="project" value="UniProtKB-KW"/>
</dbReference>
<feature type="signal peptide" evidence="3">
    <location>
        <begin position="1"/>
        <end position="27"/>
    </location>
</feature>
<feature type="domain" description="Sulfatase N-terminal" evidence="4">
    <location>
        <begin position="30"/>
        <end position="408"/>
    </location>
</feature>
<dbReference type="EMBL" id="BEYU01000093">
    <property type="protein sequence ID" value="GBG31217.1"/>
    <property type="molecule type" value="Genomic_DNA"/>
</dbReference>
<feature type="chain" id="PRO_5015363118" evidence="3">
    <location>
        <begin position="28"/>
        <end position="547"/>
    </location>
</feature>
<dbReference type="Proteomes" id="UP000241890">
    <property type="component" value="Unassembled WGS sequence"/>
</dbReference>
<keyword evidence="6" id="KW-1185">Reference proteome</keyword>
<keyword evidence="1" id="KW-0479">Metal-binding</keyword>
<evidence type="ECO:0000259" key="4">
    <source>
        <dbReference type="Pfam" id="PF00884"/>
    </source>
</evidence>
<evidence type="ECO:0000256" key="1">
    <source>
        <dbReference type="ARBA" id="ARBA00022723"/>
    </source>
</evidence>
<reference evidence="5 6" key="1">
    <citation type="submission" date="2017-12" db="EMBL/GenBank/DDBJ databases">
        <title>Sequencing, de novo assembly and annotation of complete genome of a new Thraustochytrid species, strain FCC1311.</title>
        <authorList>
            <person name="Sedici K."/>
            <person name="Godart F."/>
            <person name="Aiese Cigliano R."/>
            <person name="Sanseverino W."/>
            <person name="Barakat M."/>
            <person name="Ortet P."/>
            <person name="Marechal E."/>
            <person name="Cagnac O."/>
            <person name="Amato A."/>
        </authorList>
    </citation>
    <scope>NUCLEOTIDE SEQUENCE [LARGE SCALE GENOMIC DNA]</scope>
</reference>
<dbReference type="InterPro" id="IPR017850">
    <property type="entry name" value="Alkaline_phosphatase_core_sf"/>
</dbReference>
<dbReference type="InterPro" id="IPR000917">
    <property type="entry name" value="Sulfatase_N"/>
</dbReference>
<protein>
    <submittedName>
        <fullName evidence="5">Iduronate 2-sulfatase</fullName>
    </submittedName>
</protein>
<accession>A0A2R5GK16</accession>
<dbReference type="PANTHER" id="PTHR45953:SF1">
    <property type="entry name" value="IDURONATE 2-SULFATASE"/>
    <property type="match status" value="1"/>
</dbReference>
<evidence type="ECO:0000256" key="2">
    <source>
        <dbReference type="ARBA" id="ARBA00022801"/>
    </source>
</evidence>
<dbReference type="InParanoid" id="A0A2R5GK16"/>
<dbReference type="GO" id="GO:0005737">
    <property type="term" value="C:cytoplasm"/>
    <property type="evidence" value="ECO:0007669"/>
    <property type="project" value="TreeGrafter"/>
</dbReference>
<dbReference type="PANTHER" id="PTHR45953">
    <property type="entry name" value="IDURONATE 2-SULFATASE"/>
    <property type="match status" value="1"/>
</dbReference>
<evidence type="ECO:0000313" key="6">
    <source>
        <dbReference type="Proteomes" id="UP000241890"/>
    </source>
</evidence>
<dbReference type="OrthoDB" id="186522at2759"/>
<dbReference type="AlphaFoldDB" id="A0A2R5GK16"/>
<keyword evidence="3" id="KW-0732">Signal</keyword>
<organism evidence="5 6">
    <name type="scientific">Hondaea fermentalgiana</name>
    <dbReference type="NCBI Taxonomy" id="2315210"/>
    <lineage>
        <taxon>Eukaryota</taxon>
        <taxon>Sar</taxon>
        <taxon>Stramenopiles</taxon>
        <taxon>Bigyra</taxon>
        <taxon>Labyrinthulomycetes</taxon>
        <taxon>Thraustochytrida</taxon>
        <taxon>Thraustochytriidae</taxon>
        <taxon>Hondaea</taxon>
    </lineage>
</organism>
<dbReference type="GO" id="GO:0004423">
    <property type="term" value="F:iduronate-2-sulfatase activity"/>
    <property type="evidence" value="ECO:0007669"/>
    <property type="project" value="TreeGrafter"/>
</dbReference>
<evidence type="ECO:0000313" key="5">
    <source>
        <dbReference type="EMBL" id="GBG31217.1"/>
    </source>
</evidence>
<gene>
    <name evidence="5" type="ORF">FCC1311_074382</name>
</gene>
<proteinExistence type="predicted"/>
<evidence type="ECO:0000256" key="3">
    <source>
        <dbReference type="SAM" id="SignalP"/>
    </source>
</evidence>